<keyword evidence="2 4" id="KW-0472">Membrane</keyword>
<comment type="similarity">
    <text evidence="4">Belongs to the TonB-dependent receptor family.</text>
</comment>
<keyword evidence="9" id="KW-0675">Receptor</keyword>
<dbReference type="Gene3D" id="2.40.170.20">
    <property type="entry name" value="TonB-dependent receptor, beta-barrel domain"/>
    <property type="match status" value="1"/>
</dbReference>
<dbReference type="InterPro" id="IPR037066">
    <property type="entry name" value="Plug_dom_sf"/>
</dbReference>
<dbReference type="PANTHER" id="PTHR40980">
    <property type="entry name" value="PLUG DOMAIN-CONTAINING PROTEIN"/>
    <property type="match status" value="1"/>
</dbReference>
<dbReference type="Gene3D" id="2.170.130.10">
    <property type="entry name" value="TonB-dependent receptor, plug domain"/>
    <property type="match status" value="1"/>
</dbReference>
<evidence type="ECO:0000313" key="10">
    <source>
        <dbReference type="Proteomes" id="UP001302716"/>
    </source>
</evidence>
<sequence length="897" mass="97470">MPVHHTGHSASRRLRRTPARDVLCTTIAFVLASAFSAHAQDSTPAPAAPPASDSSAAAAPPPVTLDNITVIGQRASLNQAVQAKQMSDHVMEVISADNMGQMPNVTVAEALVRLPGVNGTRDRGNESLATVRGLGPRMTMGTVNGREIASSEPNRAVRWEVFPTEIVSTVKVYKTQSADLVAGGLAATVDISTISPLDYTGPGFVGTAGPVFYDHAKDVDGYTPWGNRFGASWVHKINDNLAVALGATYQKQKNSNSSIGSWGYTDATTSRDVDGDGTVDPTPFGAADQLKLTDQTRTGAMGTVQWRSGNFELKFDGLYSRIEIDEDQLQNWFNGLAFSTFSTGANPYTTPGSSYTIVDGDVVAGTLANSNLQVDHVVSHYNEVKTLTAGGLNAKWSGDVWTLGSDLSFSQAKRDNTWQAVRFGSNPDTVSFDFRRSVTPTISTSSDTPEWGIAGQTEPQALRDKIAALALNASRAIDAAAFTSLEFGVRAARREKQNRRFISNQSGYDQPISAYQGLIYPVTMPDLNVPTLTGGNMDAIAEIGFGGFDPATLDEQLLDHWNVKEDVREAFAKAVFSSQLFGTDVTGNIGVRLVNTKTTSDGFDSVGTTVQASTDSKEYTDVLPSATVNFLIDDQRILRFAVAKVIARPPLDELRTGRRLDDPNVTVGQLTGSGGNPQLDPFKATQVDVSYEWYFHKEALAAIAVYRKEVDSSIGYRTDREVINGLDYLVSAPFNGGGGHINGVELTFQTPFYFIPHMENFGVYSNFSLVDSNLKEFSPVDNPLPLSGLARKTGTFDLWYSNGSFEARVGYKYHSPYTVVYGWNAARLARLQSEGTVDLSLNWQYSKQLSFRFQAGNLTNEPLRAYTDNKPNRLANQDDGGYQVFGRRYALEASYKF</sequence>
<dbReference type="NCBIfam" id="TIGR01782">
    <property type="entry name" value="TonB-Xanth-Caul"/>
    <property type="match status" value="1"/>
</dbReference>
<evidence type="ECO:0000256" key="4">
    <source>
        <dbReference type="RuleBase" id="RU003357"/>
    </source>
</evidence>
<dbReference type="Pfam" id="PF00593">
    <property type="entry name" value="TonB_dep_Rec_b-barrel"/>
    <property type="match status" value="1"/>
</dbReference>
<keyword evidence="6" id="KW-0732">Signal</keyword>
<keyword evidence="10" id="KW-1185">Reference proteome</keyword>
<proteinExistence type="inferred from homology"/>
<dbReference type="SUPFAM" id="SSF56935">
    <property type="entry name" value="Porins"/>
    <property type="match status" value="1"/>
</dbReference>
<evidence type="ECO:0000256" key="5">
    <source>
        <dbReference type="SAM" id="MobiDB-lite"/>
    </source>
</evidence>
<feature type="domain" description="TonB-dependent receptor plug" evidence="8">
    <location>
        <begin position="87"/>
        <end position="185"/>
    </location>
</feature>
<dbReference type="InterPro" id="IPR036942">
    <property type="entry name" value="Beta-barrel_TonB_sf"/>
</dbReference>
<dbReference type="RefSeq" id="WP_316694460.1">
    <property type="nucleotide sequence ID" value="NZ_CP103836.1"/>
</dbReference>
<gene>
    <name evidence="9" type="ORF">NYR97_15685</name>
</gene>
<dbReference type="AlphaFoldDB" id="A0AAU0B7J9"/>
<feature type="chain" id="PRO_5043983860" evidence="6">
    <location>
        <begin position="40"/>
        <end position="897"/>
    </location>
</feature>
<evidence type="ECO:0000256" key="1">
    <source>
        <dbReference type="ARBA" id="ARBA00004442"/>
    </source>
</evidence>
<dbReference type="PANTHER" id="PTHR40980:SF3">
    <property type="entry name" value="TONB-DEPENDENT RECEPTOR-LIKE BETA-BARREL DOMAIN-CONTAINING PROTEIN"/>
    <property type="match status" value="1"/>
</dbReference>
<accession>A0AAU0B7J9</accession>
<dbReference type="EMBL" id="CP103836">
    <property type="protein sequence ID" value="WOB48669.1"/>
    <property type="molecule type" value="Genomic_DNA"/>
</dbReference>
<evidence type="ECO:0000256" key="3">
    <source>
        <dbReference type="ARBA" id="ARBA00023237"/>
    </source>
</evidence>
<dbReference type="InterPro" id="IPR012910">
    <property type="entry name" value="Plug_dom"/>
</dbReference>
<protein>
    <submittedName>
        <fullName evidence="9">TonB-dependent receptor</fullName>
    </submittedName>
</protein>
<dbReference type="Proteomes" id="UP001302716">
    <property type="component" value="Chromosome"/>
</dbReference>
<feature type="region of interest" description="Disordered" evidence="5">
    <location>
        <begin position="40"/>
        <end position="60"/>
    </location>
</feature>
<dbReference type="CDD" id="cd01347">
    <property type="entry name" value="ligand_gated_channel"/>
    <property type="match status" value="1"/>
</dbReference>
<keyword evidence="3" id="KW-0998">Cell outer membrane</keyword>
<reference evidence="9 10" key="1">
    <citation type="submission" date="2022-08" db="EMBL/GenBank/DDBJ databases">
        <title>Whole genome sequencing-based tracing of a 2022 introduction and outbreak of Xanthomonas hortorum pv. pelargonii.</title>
        <authorList>
            <person name="Iruegas-Bocardo F."/>
            <person name="Weisberg A.K."/>
            <person name="Riutta E.R."/>
            <person name="Kilday K."/>
            <person name="Bonkowski J.C."/>
            <person name="Creswell T."/>
            <person name="Daughtrey M.L."/>
            <person name="Rane K."/>
            <person name="Grunwald N.J."/>
            <person name="Chang J.H."/>
            <person name="Putnam M.L."/>
        </authorList>
    </citation>
    <scope>NUCLEOTIDE SEQUENCE [LARGE SCALE GENOMIC DNA]</scope>
    <source>
        <strain evidence="9 10">22-323</strain>
    </source>
</reference>
<evidence type="ECO:0000259" key="7">
    <source>
        <dbReference type="Pfam" id="PF00593"/>
    </source>
</evidence>
<comment type="subcellular location">
    <subcellularLocation>
        <location evidence="1 4">Cell outer membrane</location>
    </subcellularLocation>
</comment>
<keyword evidence="4" id="KW-0798">TonB box</keyword>
<feature type="signal peptide" evidence="6">
    <location>
        <begin position="1"/>
        <end position="39"/>
    </location>
</feature>
<feature type="domain" description="TonB-dependent receptor-like beta-barrel" evidence="7">
    <location>
        <begin position="387"/>
        <end position="858"/>
    </location>
</feature>
<evidence type="ECO:0000256" key="6">
    <source>
        <dbReference type="SAM" id="SignalP"/>
    </source>
</evidence>
<dbReference type="InterPro" id="IPR010104">
    <property type="entry name" value="TonB_rcpt_bac"/>
</dbReference>
<evidence type="ECO:0000259" key="8">
    <source>
        <dbReference type="Pfam" id="PF07715"/>
    </source>
</evidence>
<organism evidence="9 10">
    <name type="scientific">Xanthomonas hydrangeae</name>
    <dbReference type="NCBI Taxonomy" id="2775159"/>
    <lineage>
        <taxon>Bacteria</taxon>
        <taxon>Pseudomonadati</taxon>
        <taxon>Pseudomonadota</taxon>
        <taxon>Gammaproteobacteria</taxon>
        <taxon>Lysobacterales</taxon>
        <taxon>Lysobacteraceae</taxon>
        <taxon>Xanthomonas</taxon>
    </lineage>
</organism>
<dbReference type="InterPro" id="IPR000531">
    <property type="entry name" value="Beta-barrel_TonB"/>
</dbReference>
<name>A0AAU0B7J9_9XANT</name>
<dbReference type="GO" id="GO:0009279">
    <property type="term" value="C:cell outer membrane"/>
    <property type="evidence" value="ECO:0007669"/>
    <property type="project" value="UniProtKB-SubCell"/>
</dbReference>
<evidence type="ECO:0000313" key="9">
    <source>
        <dbReference type="EMBL" id="WOB48669.1"/>
    </source>
</evidence>
<dbReference type="Pfam" id="PF07715">
    <property type="entry name" value="Plug"/>
    <property type="match status" value="1"/>
</dbReference>
<evidence type="ECO:0000256" key="2">
    <source>
        <dbReference type="ARBA" id="ARBA00023136"/>
    </source>
</evidence>